<gene>
    <name evidence="7" type="ORF">FGG15_10795</name>
</gene>
<dbReference type="RefSeq" id="WP_138836106.1">
    <property type="nucleotide sequence ID" value="NZ_VCNI01000002.1"/>
</dbReference>
<keyword evidence="4" id="KW-0805">Transcription regulation</keyword>
<dbReference type="PANTHER" id="PTHR33202">
    <property type="entry name" value="ZINC UPTAKE REGULATION PROTEIN"/>
    <property type="match status" value="1"/>
</dbReference>
<sequence length="142" mass="15703">MLEQTKVNIIDQSNEALLDQMGLKKTKLRLELVKHFKDAKHAQSYSDLKQIMGEGVDKSTLYRNLSAFEEVGLIHGINDHSGITKYALGASPSAGQEHAHFVCESCETVYCVKGMTEIQMKVPSGFKAKNIQTIIRGTCANC</sequence>
<proteinExistence type="inferred from homology"/>
<evidence type="ECO:0000256" key="1">
    <source>
        <dbReference type="ARBA" id="ARBA00007957"/>
    </source>
</evidence>
<keyword evidence="6" id="KW-0804">Transcription</keyword>
<evidence type="ECO:0000313" key="7">
    <source>
        <dbReference type="EMBL" id="TMU54684.1"/>
    </source>
</evidence>
<evidence type="ECO:0000256" key="5">
    <source>
        <dbReference type="ARBA" id="ARBA00023125"/>
    </source>
</evidence>
<evidence type="ECO:0000256" key="4">
    <source>
        <dbReference type="ARBA" id="ARBA00023015"/>
    </source>
</evidence>
<accession>A0ABY2WIK6</accession>
<dbReference type="InterPro" id="IPR036388">
    <property type="entry name" value="WH-like_DNA-bd_sf"/>
</dbReference>
<name>A0ABY2WIK6_9FLAO</name>
<evidence type="ECO:0000256" key="2">
    <source>
        <dbReference type="ARBA" id="ARBA00022491"/>
    </source>
</evidence>
<keyword evidence="3" id="KW-0862">Zinc</keyword>
<evidence type="ECO:0000256" key="6">
    <source>
        <dbReference type="ARBA" id="ARBA00023163"/>
    </source>
</evidence>
<keyword evidence="2" id="KW-0678">Repressor</keyword>
<protein>
    <submittedName>
        <fullName evidence="7">Transcriptional repressor</fullName>
    </submittedName>
</protein>
<dbReference type="Proteomes" id="UP000751614">
    <property type="component" value="Unassembled WGS sequence"/>
</dbReference>
<dbReference type="InterPro" id="IPR002481">
    <property type="entry name" value="FUR"/>
</dbReference>
<dbReference type="EMBL" id="VCNI01000002">
    <property type="protein sequence ID" value="TMU54684.1"/>
    <property type="molecule type" value="Genomic_DNA"/>
</dbReference>
<dbReference type="InterPro" id="IPR036390">
    <property type="entry name" value="WH_DNA-bd_sf"/>
</dbReference>
<dbReference type="Gene3D" id="3.30.1490.190">
    <property type="match status" value="1"/>
</dbReference>
<keyword evidence="8" id="KW-1185">Reference proteome</keyword>
<evidence type="ECO:0000256" key="3">
    <source>
        <dbReference type="ARBA" id="ARBA00022833"/>
    </source>
</evidence>
<comment type="caution">
    <text evidence="7">The sequence shown here is derived from an EMBL/GenBank/DDBJ whole genome shotgun (WGS) entry which is preliminary data.</text>
</comment>
<evidence type="ECO:0000313" key="8">
    <source>
        <dbReference type="Proteomes" id="UP000751614"/>
    </source>
</evidence>
<organism evidence="7 8">
    <name type="scientific">Flagellimonas algicola</name>
    <dbReference type="NCBI Taxonomy" id="2583815"/>
    <lineage>
        <taxon>Bacteria</taxon>
        <taxon>Pseudomonadati</taxon>
        <taxon>Bacteroidota</taxon>
        <taxon>Flavobacteriia</taxon>
        <taxon>Flavobacteriales</taxon>
        <taxon>Flavobacteriaceae</taxon>
        <taxon>Flagellimonas</taxon>
    </lineage>
</organism>
<comment type="similarity">
    <text evidence="1">Belongs to the Fur family.</text>
</comment>
<keyword evidence="5" id="KW-0238">DNA-binding</keyword>
<dbReference type="PANTHER" id="PTHR33202:SF22">
    <property type="entry name" value="HYDROGEN PEROXIDE SENSITIVE REPRESSOR"/>
    <property type="match status" value="1"/>
</dbReference>
<reference evidence="7 8" key="1">
    <citation type="submission" date="2019-05" db="EMBL/GenBank/DDBJ databases">
        <title>Flagellimonas sp. AsT0115, sp. nov., isolated from a marine red algae, Asparagopsis taxiformis.</title>
        <authorList>
            <person name="Kim J."/>
            <person name="Jeong S.E."/>
            <person name="Jeon C.O."/>
        </authorList>
    </citation>
    <scope>NUCLEOTIDE SEQUENCE [LARGE SCALE GENOMIC DNA]</scope>
    <source>
        <strain evidence="7 8">AsT0115</strain>
    </source>
</reference>
<dbReference type="Gene3D" id="1.10.10.10">
    <property type="entry name" value="Winged helix-like DNA-binding domain superfamily/Winged helix DNA-binding domain"/>
    <property type="match status" value="1"/>
</dbReference>
<dbReference type="SUPFAM" id="SSF46785">
    <property type="entry name" value="Winged helix' DNA-binding domain"/>
    <property type="match status" value="1"/>
</dbReference>
<dbReference type="Pfam" id="PF01475">
    <property type="entry name" value="FUR"/>
    <property type="match status" value="1"/>
</dbReference>
<dbReference type="InterPro" id="IPR043135">
    <property type="entry name" value="Fur_C"/>
</dbReference>